<evidence type="ECO:0000313" key="16">
    <source>
        <dbReference type="EMBL" id="KAG8498726.1"/>
    </source>
</evidence>
<dbReference type="Pfam" id="PF00072">
    <property type="entry name" value="Response_reg"/>
    <property type="match status" value="1"/>
</dbReference>
<dbReference type="SUPFAM" id="SSF47384">
    <property type="entry name" value="Homodimeric domain of signal transducing histidine kinase"/>
    <property type="match status" value="1"/>
</dbReference>
<feature type="compositionally biased region" description="Basic and acidic residues" evidence="11">
    <location>
        <begin position="1"/>
        <end position="17"/>
    </location>
</feature>
<dbReference type="EMBL" id="JAHUZN010000003">
    <property type="protein sequence ID" value="KAG8498726.1"/>
    <property type="molecule type" value="Genomic_DNA"/>
</dbReference>
<dbReference type="InterPro" id="IPR004358">
    <property type="entry name" value="Sig_transdc_His_kin-like_C"/>
</dbReference>
<dbReference type="SUPFAM" id="SSF55874">
    <property type="entry name" value="ATPase domain of HSP90 chaperone/DNA topoisomerase II/histidine kinase"/>
    <property type="match status" value="1"/>
</dbReference>
<evidence type="ECO:0000256" key="1">
    <source>
        <dbReference type="ARBA" id="ARBA00000085"/>
    </source>
</evidence>
<accession>A0A8J6D885</accession>
<feature type="transmembrane region" description="Helical" evidence="12">
    <location>
        <begin position="361"/>
        <end position="382"/>
    </location>
</feature>
<dbReference type="PANTHER" id="PTHR43719:SF51">
    <property type="entry name" value="HISTIDINE KINASE 4"/>
    <property type="match status" value="1"/>
</dbReference>
<dbReference type="SMART" id="SM00388">
    <property type="entry name" value="HisKA"/>
    <property type="match status" value="1"/>
</dbReference>
<keyword evidence="9 12" id="KW-0472">Membrane</keyword>
<feature type="region of interest" description="Disordered" evidence="11">
    <location>
        <begin position="1"/>
        <end position="27"/>
    </location>
</feature>
<evidence type="ECO:0000256" key="5">
    <source>
        <dbReference type="ARBA" id="ARBA00022679"/>
    </source>
</evidence>
<dbReference type="InterPro" id="IPR050956">
    <property type="entry name" value="2C_system_His_kinase"/>
</dbReference>
<comment type="subcellular location">
    <subcellularLocation>
        <location evidence="2">Endomembrane system</location>
        <topology evidence="2">Multi-pass membrane protein</topology>
    </subcellularLocation>
</comment>
<keyword evidence="4 10" id="KW-0597">Phosphoprotein</keyword>
<evidence type="ECO:0000256" key="11">
    <source>
        <dbReference type="SAM" id="MobiDB-lite"/>
    </source>
</evidence>
<keyword evidence="7" id="KW-0418">Kinase</keyword>
<evidence type="ECO:0000256" key="7">
    <source>
        <dbReference type="ARBA" id="ARBA00022777"/>
    </source>
</evidence>
<comment type="catalytic activity">
    <reaction evidence="1">
        <text>ATP + protein L-histidine = ADP + protein N-phospho-L-histidine.</text>
        <dbReference type="EC" id="2.7.13.3"/>
    </reaction>
</comment>
<dbReference type="Pfam" id="PF00512">
    <property type="entry name" value="HisKA"/>
    <property type="match status" value="1"/>
</dbReference>
<gene>
    <name evidence="16" type="ORF">CXB51_005086</name>
</gene>
<evidence type="ECO:0000259" key="15">
    <source>
        <dbReference type="PROSITE" id="PS50839"/>
    </source>
</evidence>
<name>A0A8J6D885_9ROSI</name>
<feature type="domain" description="CHASE" evidence="15">
    <location>
        <begin position="118"/>
        <end position="350"/>
    </location>
</feature>
<evidence type="ECO:0000256" key="2">
    <source>
        <dbReference type="ARBA" id="ARBA00004127"/>
    </source>
</evidence>
<dbReference type="CDD" id="cd00082">
    <property type="entry name" value="HisKA"/>
    <property type="match status" value="1"/>
</dbReference>
<dbReference type="GO" id="GO:0005634">
    <property type="term" value="C:nucleus"/>
    <property type="evidence" value="ECO:0007669"/>
    <property type="project" value="TreeGrafter"/>
</dbReference>
<dbReference type="PROSITE" id="PS50109">
    <property type="entry name" value="HIS_KIN"/>
    <property type="match status" value="1"/>
</dbReference>
<keyword evidence="8 12" id="KW-1133">Transmembrane helix</keyword>
<dbReference type="InterPro" id="IPR036890">
    <property type="entry name" value="HATPase_C_sf"/>
</dbReference>
<dbReference type="SUPFAM" id="SSF52172">
    <property type="entry name" value="CheY-like"/>
    <property type="match status" value="1"/>
</dbReference>
<dbReference type="GO" id="GO:0000155">
    <property type="term" value="F:phosphorelay sensor kinase activity"/>
    <property type="evidence" value="ECO:0007669"/>
    <property type="project" value="InterPro"/>
</dbReference>
<evidence type="ECO:0000313" key="17">
    <source>
        <dbReference type="Proteomes" id="UP000701853"/>
    </source>
</evidence>
<dbReference type="PANTHER" id="PTHR43719">
    <property type="entry name" value="TWO-COMPONENT HISTIDINE KINASE"/>
    <property type="match status" value="1"/>
</dbReference>
<reference evidence="16 17" key="1">
    <citation type="journal article" date="2021" name="bioRxiv">
        <title>The Gossypium anomalum genome as a resource for cotton improvement and evolutionary analysis of hybrid incompatibility.</title>
        <authorList>
            <person name="Grover C.E."/>
            <person name="Yuan D."/>
            <person name="Arick M.A."/>
            <person name="Miller E.R."/>
            <person name="Hu G."/>
            <person name="Peterson D.G."/>
            <person name="Wendel J.F."/>
            <person name="Udall J.A."/>
        </authorList>
    </citation>
    <scope>NUCLEOTIDE SEQUENCE [LARGE SCALE GENOMIC DNA]</scope>
    <source>
        <strain evidence="16">JFW-Udall</strain>
        <tissue evidence="16">Leaf</tissue>
    </source>
</reference>
<dbReference type="PROSITE" id="PS50839">
    <property type="entry name" value="CHASE"/>
    <property type="match status" value="1"/>
</dbReference>
<feature type="transmembrane region" description="Helical" evidence="12">
    <location>
        <begin position="46"/>
        <end position="66"/>
    </location>
</feature>
<dbReference type="SMART" id="SM00387">
    <property type="entry name" value="HATPase_c"/>
    <property type="match status" value="1"/>
</dbReference>
<evidence type="ECO:0000259" key="14">
    <source>
        <dbReference type="PROSITE" id="PS50110"/>
    </source>
</evidence>
<evidence type="ECO:0000256" key="6">
    <source>
        <dbReference type="ARBA" id="ARBA00022692"/>
    </source>
</evidence>
<dbReference type="InterPro" id="IPR042240">
    <property type="entry name" value="CHASE_sf"/>
</dbReference>
<evidence type="ECO:0000256" key="3">
    <source>
        <dbReference type="ARBA" id="ARBA00012438"/>
    </source>
</evidence>
<dbReference type="InterPro" id="IPR005467">
    <property type="entry name" value="His_kinase_dom"/>
</dbReference>
<dbReference type="Pfam" id="PF02518">
    <property type="entry name" value="HATPase_c"/>
    <property type="match status" value="1"/>
</dbReference>
<evidence type="ECO:0000256" key="10">
    <source>
        <dbReference type="PROSITE-ProRule" id="PRU00169"/>
    </source>
</evidence>
<organism evidence="16 17">
    <name type="scientific">Gossypium anomalum</name>
    <dbReference type="NCBI Taxonomy" id="47600"/>
    <lineage>
        <taxon>Eukaryota</taxon>
        <taxon>Viridiplantae</taxon>
        <taxon>Streptophyta</taxon>
        <taxon>Embryophyta</taxon>
        <taxon>Tracheophyta</taxon>
        <taxon>Spermatophyta</taxon>
        <taxon>Magnoliopsida</taxon>
        <taxon>eudicotyledons</taxon>
        <taxon>Gunneridae</taxon>
        <taxon>Pentapetalae</taxon>
        <taxon>rosids</taxon>
        <taxon>malvids</taxon>
        <taxon>Malvales</taxon>
        <taxon>Malvaceae</taxon>
        <taxon>Malvoideae</taxon>
        <taxon>Gossypium</taxon>
    </lineage>
</organism>
<dbReference type="InterPro" id="IPR003594">
    <property type="entry name" value="HATPase_dom"/>
</dbReference>
<feature type="domain" description="Response regulatory" evidence="14">
    <location>
        <begin position="892"/>
        <end position="1027"/>
    </location>
</feature>
<keyword evidence="5" id="KW-0808">Transferase</keyword>
<dbReference type="SMART" id="SM00448">
    <property type="entry name" value="REC"/>
    <property type="match status" value="1"/>
</dbReference>
<feature type="modified residue" description="4-aspartylphosphate" evidence="10">
    <location>
        <position position="942"/>
    </location>
</feature>
<evidence type="ECO:0000256" key="12">
    <source>
        <dbReference type="SAM" id="Phobius"/>
    </source>
</evidence>
<dbReference type="SMART" id="SM01079">
    <property type="entry name" value="CHASE"/>
    <property type="match status" value="1"/>
</dbReference>
<sequence length="1027" mass="114698">MKWVSKKEEEKQVEMQSHHHQSVAVKGNEQMGTKRGYTFIQSNRAWLPKFLLLWVMVMGFISTWMYKKMDADNNVRREEVLSSMCDQRARMLQDQFSVSVNHVHALALLVSTFHYYRNPSAIDQETFAEYTARTAFERPLLSGVAYAERVVHSGREKFEKQHGWTIKTMQREPSRLRDEYAPVIFSQETISYIESLDMMSGEEDRENIVRARATGKAVLTSPFRLLGSHHLGVVLTFPVYKSKLPPNRLWKSELVVAALRPYYGYTDITRINKLLNEHRYLGGAIDVESLVENLLGQLAGNQAILVNVYDITNSSDPLVMYGDQNQDCDLAVVHESNLDFGDPFRKHQMICRYHQKAPTSWTALTNAFLFFVICLLVGYILYGAAIHIVKVEDDFDEMQELKVRAEAADVAKSQIYLSLRFQAKTYYGLIVICSLGTVFGNSSREIRTPMNGILGMLVMLLDTNLSSTQRDYAQTAQVCGKALITLINEVIDGAKIEAGKLELETVPFNIRSIFDNVLSLFSEKSRNKGVEVSRDKTNRKPSASFFSMLLLTGRLCSDKVPEMVMGDLGRFRQIITNLVGNSVKFTERGHIFVKVHLAESTQPVADTKVETCLNGGSDEGLLISSACQFKTGYEAADERNSWDSFRHLVVDEELRYDAPINTIDEASRGVTLMVSVEDTGIGIPLIVQDRVFTPFMQADSSTSRNYGGTGIGLSITKCLVELMGGHISFISRPQVGSTFSFTTVFERCNKASYNDTKKSIVELPFAAVTRYHLKRLGILVKFANSIKSAASACSKNGSTCGSKILPDIGKQNGQVFKLPKVILLATNITNVELEKAKAAGFADTVIMKPMRASMAAACLQQVLGIGKKRQARKNMLNGSMGLQGLLCGKKILVVDDDDNMVHQRVVAGALNKFGVAVECRESGKAALKLLQLPYCFDAYFMDIQMPEMDGFEATHPIRMMESKANEQMNGGRDEDSGRKGEWHVPILAMTADDGWMCRSPLRKKISIRLCQSSSNRLVATASPDSES</sequence>
<evidence type="ECO:0000256" key="9">
    <source>
        <dbReference type="ARBA" id="ARBA00023136"/>
    </source>
</evidence>
<dbReference type="GO" id="GO:0012505">
    <property type="term" value="C:endomembrane system"/>
    <property type="evidence" value="ECO:0007669"/>
    <property type="project" value="UniProtKB-SubCell"/>
</dbReference>
<protein>
    <recommendedName>
        <fullName evidence="3">histidine kinase</fullName>
        <ecNumber evidence="3">2.7.13.3</ecNumber>
    </recommendedName>
</protein>
<keyword evidence="17" id="KW-1185">Reference proteome</keyword>
<dbReference type="Pfam" id="PF24896">
    <property type="entry name" value="Receiver_CRE1"/>
    <property type="match status" value="2"/>
</dbReference>
<dbReference type="EC" id="2.7.13.3" evidence="3"/>
<evidence type="ECO:0000256" key="4">
    <source>
        <dbReference type="ARBA" id="ARBA00022553"/>
    </source>
</evidence>
<dbReference type="InterPro" id="IPR003661">
    <property type="entry name" value="HisK_dim/P_dom"/>
</dbReference>
<dbReference type="CDD" id="cd17546">
    <property type="entry name" value="REC_hyHK_CKI1_RcsC-like"/>
    <property type="match status" value="1"/>
</dbReference>
<proteinExistence type="predicted"/>
<dbReference type="InterPro" id="IPR001789">
    <property type="entry name" value="Sig_transdc_resp-reg_receiver"/>
</dbReference>
<dbReference type="Proteomes" id="UP000701853">
    <property type="component" value="Chromosome 3"/>
</dbReference>
<dbReference type="OrthoDB" id="303614at2759"/>
<dbReference type="InterPro" id="IPR006189">
    <property type="entry name" value="CHASE_dom"/>
</dbReference>
<dbReference type="FunFam" id="3.30.450.350:FF:000001">
    <property type="entry name" value="Histidine kinase 4"/>
    <property type="match status" value="1"/>
</dbReference>
<dbReference type="InterPro" id="IPR011006">
    <property type="entry name" value="CheY-like_superfamily"/>
</dbReference>
<dbReference type="PRINTS" id="PR00344">
    <property type="entry name" value="BCTRLSENSOR"/>
</dbReference>
<dbReference type="AlphaFoldDB" id="A0A8J6D885"/>
<dbReference type="Gene3D" id="3.40.50.2300">
    <property type="match status" value="1"/>
</dbReference>
<keyword evidence="6 12" id="KW-0812">Transmembrane</keyword>
<dbReference type="Gene3D" id="6.10.250.1190">
    <property type="match status" value="1"/>
</dbReference>
<evidence type="ECO:0000259" key="13">
    <source>
        <dbReference type="PROSITE" id="PS50109"/>
    </source>
</evidence>
<dbReference type="CDD" id="cd16922">
    <property type="entry name" value="HATPase_EvgS-ArcB-TorS-like"/>
    <property type="match status" value="1"/>
</dbReference>
<dbReference type="PROSITE" id="PS50110">
    <property type="entry name" value="RESPONSE_REGULATORY"/>
    <property type="match status" value="1"/>
</dbReference>
<dbReference type="InterPro" id="IPR056839">
    <property type="entry name" value="Receiver_AHK4/CRE1_1st"/>
</dbReference>
<evidence type="ECO:0000256" key="8">
    <source>
        <dbReference type="ARBA" id="ARBA00022989"/>
    </source>
</evidence>
<dbReference type="Gene3D" id="3.30.565.10">
    <property type="entry name" value="Histidine kinase-like ATPase, C-terminal domain"/>
    <property type="match status" value="1"/>
</dbReference>
<dbReference type="Gene3D" id="1.10.287.130">
    <property type="match status" value="1"/>
</dbReference>
<comment type="caution">
    <text evidence="16">The sequence shown here is derived from an EMBL/GenBank/DDBJ whole genome shotgun (WGS) entry which is preliminary data.</text>
</comment>
<dbReference type="Gene3D" id="3.30.450.350">
    <property type="entry name" value="CHASE domain"/>
    <property type="match status" value="1"/>
</dbReference>
<feature type="domain" description="Histidine kinase" evidence="13">
    <location>
        <begin position="441"/>
        <end position="747"/>
    </location>
</feature>
<dbReference type="InterPro" id="IPR036097">
    <property type="entry name" value="HisK_dim/P_sf"/>
</dbReference>
<dbReference type="Pfam" id="PF03924">
    <property type="entry name" value="CHASE"/>
    <property type="match status" value="1"/>
</dbReference>